<evidence type="ECO:0000256" key="1">
    <source>
        <dbReference type="SAM" id="MobiDB-lite"/>
    </source>
</evidence>
<evidence type="ECO:0000313" key="3">
    <source>
        <dbReference type="Proteomes" id="UP000272025"/>
    </source>
</evidence>
<accession>A0A3N2QAD8</accession>
<proteinExistence type="predicted"/>
<dbReference type="Proteomes" id="UP000272025">
    <property type="component" value="Unassembled WGS sequence"/>
</dbReference>
<reference evidence="2 3" key="1">
    <citation type="journal article" date="2018" name="Mol. Ecol.">
        <title>The obligate alkalophilic soda-lake fungus Sodiomyces alkalinus has shifted to a protein diet.</title>
        <authorList>
            <person name="Grum-Grzhimaylo A.A."/>
            <person name="Falkoski D.L."/>
            <person name="van den Heuvel J."/>
            <person name="Valero-Jimenez C.A."/>
            <person name="Min B."/>
            <person name="Choi I.G."/>
            <person name="Lipzen A."/>
            <person name="Daum C.G."/>
            <person name="Aanen D.K."/>
            <person name="Tsang A."/>
            <person name="Henrissat B."/>
            <person name="Bilanenko E.N."/>
            <person name="de Vries R.P."/>
            <person name="van Kan J.A.L."/>
            <person name="Grigoriev I.V."/>
            <person name="Debets A.J.M."/>
        </authorList>
    </citation>
    <scope>NUCLEOTIDE SEQUENCE [LARGE SCALE GENOMIC DNA]</scope>
    <source>
        <strain evidence="2 3">F11</strain>
    </source>
</reference>
<dbReference type="GeneID" id="39582347"/>
<keyword evidence="3" id="KW-1185">Reference proteome</keyword>
<dbReference type="EMBL" id="ML119051">
    <property type="protein sequence ID" value="ROT43696.1"/>
    <property type="molecule type" value="Genomic_DNA"/>
</dbReference>
<sequence length="149" mass="16258">MSGASRPFTVHLHAEIRKLTAHLTLWHIVAVRRCPRLAVNVPSPLGILLSPGPCTEYVDHSSSSASASPTRLNPSHPGPSRLRTSSSVLRPDSAPPTIRRNPPQNADPSEPISPVLAPTLTPFHTRGWGIQREKQNGRTITINWPMLHA</sequence>
<evidence type="ECO:0000313" key="2">
    <source>
        <dbReference type="EMBL" id="ROT43696.1"/>
    </source>
</evidence>
<name>A0A3N2QAD8_SODAK</name>
<protein>
    <submittedName>
        <fullName evidence="2">Uncharacterized protein</fullName>
    </submittedName>
</protein>
<gene>
    <name evidence="2" type="ORF">SODALDRAFT_355918</name>
</gene>
<dbReference type="RefSeq" id="XP_028471502.1">
    <property type="nucleotide sequence ID" value="XM_028613869.1"/>
</dbReference>
<organism evidence="2 3">
    <name type="scientific">Sodiomyces alkalinus (strain CBS 110278 / VKM F-3762 / F11)</name>
    <name type="common">Alkaliphilic filamentous fungus</name>
    <dbReference type="NCBI Taxonomy" id="1314773"/>
    <lineage>
        <taxon>Eukaryota</taxon>
        <taxon>Fungi</taxon>
        <taxon>Dikarya</taxon>
        <taxon>Ascomycota</taxon>
        <taxon>Pezizomycotina</taxon>
        <taxon>Sordariomycetes</taxon>
        <taxon>Hypocreomycetidae</taxon>
        <taxon>Glomerellales</taxon>
        <taxon>Plectosphaerellaceae</taxon>
        <taxon>Sodiomyces</taxon>
    </lineage>
</organism>
<dbReference type="AlphaFoldDB" id="A0A3N2QAD8"/>
<feature type="region of interest" description="Disordered" evidence="1">
    <location>
        <begin position="56"/>
        <end position="118"/>
    </location>
</feature>